<feature type="compositionally biased region" description="Low complexity" evidence="1">
    <location>
        <begin position="713"/>
        <end position="730"/>
    </location>
</feature>
<organism evidence="2 3">
    <name type="scientific">Eimeria tenella</name>
    <name type="common">Coccidian parasite</name>
    <dbReference type="NCBI Taxonomy" id="5802"/>
    <lineage>
        <taxon>Eukaryota</taxon>
        <taxon>Sar</taxon>
        <taxon>Alveolata</taxon>
        <taxon>Apicomplexa</taxon>
        <taxon>Conoidasida</taxon>
        <taxon>Coccidia</taxon>
        <taxon>Eucoccidiorida</taxon>
        <taxon>Eimeriorina</taxon>
        <taxon>Eimeriidae</taxon>
        <taxon>Eimeria</taxon>
    </lineage>
</organism>
<dbReference type="Proteomes" id="UP000030747">
    <property type="component" value="Unassembled WGS sequence"/>
</dbReference>
<dbReference type="VEuPathDB" id="ToxoDB:ETH2_1371700"/>
<dbReference type="GO" id="GO:0072357">
    <property type="term" value="C:PTW/PP1 phosphatase complex"/>
    <property type="evidence" value="ECO:0007669"/>
    <property type="project" value="TreeGrafter"/>
</dbReference>
<feature type="compositionally biased region" description="Low complexity" evidence="1">
    <location>
        <begin position="760"/>
        <end position="774"/>
    </location>
</feature>
<feature type="non-terminal residue" evidence="2">
    <location>
        <position position="1"/>
    </location>
</feature>
<dbReference type="PANTHER" id="PTHR46557">
    <property type="entry name" value="SERINE/THREONINE-PROTEIN PHOSPHATASE 1 REGULATORY SUBUNIT 10-RELATED"/>
    <property type="match status" value="1"/>
</dbReference>
<reference evidence="2" key="2">
    <citation type="submission" date="2013-10" db="EMBL/GenBank/DDBJ databases">
        <authorList>
            <person name="Aslett M."/>
        </authorList>
    </citation>
    <scope>NUCLEOTIDE SEQUENCE [LARGE SCALE GENOMIC DNA]</scope>
    <source>
        <strain evidence="2">Houghton</strain>
    </source>
</reference>
<feature type="region of interest" description="Disordered" evidence="1">
    <location>
        <begin position="829"/>
        <end position="851"/>
    </location>
</feature>
<dbReference type="GeneID" id="25257593"/>
<feature type="region of interest" description="Disordered" evidence="1">
    <location>
        <begin position="636"/>
        <end position="661"/>
    </location>
</feature>
<reference evidence="2" key="1">
    <citation type="submission" date="2013-10" db="EMBL/GenBank/DDBJ databases">
        <title>Genomic analysis of the causative agents of coccidiosis in chickens.</title>
        <authorList>
            <person name="Reid A.J."/>
            <person name="Blake D."/>
            <person name="Billington K."/>
            <person name="Browne H."/>
            <person name="Dunn M."/>
            <person name="Hung S."/>
            <person name="Kawahara F."/>
            <person name="Miranda-Saavedra D."/>
            <person name="Mourier T."/>
            <person name="Nagra H."/>
            <person name="Otto T.D."/>
            <person name="Rawlings N."/>
            <person name="Sanchez A."/>
            <person name="Sanders M."/>
            <person name="Subramaniam C."/>
            <person name="Tay Y."/>
            <person name="Dear P."/>
            <person name="Doerig C."/>
            <person name="Gruber A."/>
            <person name="Parkinson J."/>
            <person name="Shirley M."/>
            <person name="Wan K.L."/>
            <person name="Berriman M."/>
            <person name="Tomley F."/>
            <person name="Pain A."/>
        </authorList>
    </citation>
    <scope>NUCLEOTIDE SEQUENCE [LARGE SCALE GENOMIC DNA]</scope>
    <source>
        <strain evidence="2">Houghton</strain>
    </source>
</reference>
<feature type="compositionally biased region" description="Low complexity" evidence="1">
    <location>
        <begin position="693"/>
        <end position="705"/>
    </location>
</feature>
<dbReference type="PANTHER" id="PTHR46557:SF1">
    <property type="entry name" value="SERINE_THREONINE-PROTEIN PHOSPHATASE 1 REGULATORY SUBUNIT 10"/>
    <property type="match status" value="1"/>
</dbReference>
<feature type="compositionally biased region" description="Low complexity" evidence="1">
    <location>
        <begin position="381"/>
        <end position="423"/>
    </location>
</feature>
<feature type="compositionally biased region" description="Basic and acidic residues" evidence="1">
    <location>
        <begin position="546"/>
        <end position="555"/>
    </location>
</feature>
<sequence>KKALRMHTTNAAYIKEAFESVIRALDLRCEATEREMDLEKTLSAQSLKALDGDCQVMLRYLNAKALQLQQLQQLGSSSSVACSSIGPTFEALEEKTDLLPDMRERLRVPHWKLRVLEMDSLLSERQNALLDLSNRVGLFCEKITAAANSFLALQLPLQGPPAQHREVDALQQQLLLQQQQQQQEEEQPPVIYNKGLNPYGELFLKKRFTDAAASAALSAAPDKYQAFVRKDPLHLEWEVRVVSLRGPYLCVHASEEDPFAAVETALFLDSSCYARTFAAAAASALAAAAAADYPHGLEVLDVDIHRKELRSFLLLAADGEALAAEWVAAIEELCMQNCGAPHPTTPGYDPSSSPQQLHLEAANLNFPVACRRKAALLPAELQGEQQQQEGSSAYSSSSSSRSDSARSSRVPSSRSSSSSSSSRYGRDRDSASQRSFPRERHRSSRSSRSSKREKRETSGSRSRSNSSRSGSEASSDEAAAAAAAAALEALTSPQRPIFRREETNELESKTFQLGALYERRMRRAAHRAHSPAAAAAAAAAGSSSRRRPDAADRRSRQPQPPPAEPPQRAAAAKPEAAAAAAAPAAAAPASAAAAAESETEDANPSLKTMRTGIRQQAVLSRIKAFEAKAGGTATAAAAAPPVKLQQQQQHSSSPPHSTFRSLPEIDTLDFALVPETQLTYCSRSSRGSRKISSRSSRNVSSSSRKGSSRSKSSRNVSSSSRKGSSSSRRSSGSRHDRYSTASAYIAEGSSKRGSSKKASSRSSSSSSCSSSSSSRRFKREPELGNSPPARRGQGHEGGSGSPWPSPHSTAAVAAAAAAAAAASKATFGRLRAAKTPAPSSYNKLKEVERPR</sequence>
<keyword evidence="3" id="KW-1185">Reference proteome</keyword>
<dbReference type="VEuPathDB" id="ToxoDB:ETH_00042770"/>
<feature type="compositionally biased region" description="Low complexity" evidence="1">
    <location>
        <begin position="636"/>
        <end position="657"/>
    </location>
</feature>
<feature type="compositionally biased region" description="Low complexity" evidence="1">
    <location>
        <begin position="530"/>
        <end position="543"/>
    </location>
</feature>
<dbReference type="GO" id="GO:0000785">
    <property type="term" value="C:chromatin"/>
    <property type="evidence" value="ECO:0007669"/>
    <property type="project" value="TreeGrafter"/>
</dbReference>
<gene>
    <name evidence="2" type="ORF">ETH_00042770</name>
</gene>
<dbReference type="EMBL" id="HG674513">
    <property type="protein sequence ID" value="CDJ39595.1"/>
    <property type="molecule type" value="Genomic_DNA"/>
</dbReference>
<feature type="compositionally biased region" description="Basic and acidic residues" evidence="1">
    <location>
        <begin position="498"/>
        <end position="508"/>
    </location>
</feature>
<evidence type="ECO:0000256" key="1">
    <source>
        <dbReference type="SAM" id="MobiDB-lite"/>
    </source>
</evidence>
<feature type="compositionally biased region" description="Basic residues" evidence="1">
    <location>
        <begin position="439"/>
        <end position="452"/>
    </location>
</feature>
<feature type="compositionally biased region" description="Low complexity" evidence="1">
    <location>
        <begin position="566"/>
        <end position="585"/>
    </location>
</feature>
<dbReference type="GO" id="GO:0008157">
    <property type="term" value="F:protein phosphatase 1 binding"/>
    <property type="evidence" value="ECO:0007669"/>
    <property type="project" value="TreeGrafter"/>
</dbReference>
<feature type="region of interest" description="Disordered" evidence="1">
    <location>
        <begin position="681"/>
        <end position="810"/>
    </location>
</feature>
<evidence type="ECO:0000313" key="2">
    <source>
        <dbReference type="EMBL" id="CDJ39595.1"/>
    </source>
</evidence>
<dbReference type="AlphaFoldDB" id="U6KVR1"/>
<feature type="compositionally biased region" description="Basic residues" evidence="1">
    <location>
        <begin position="520"/>
        <end position="529"/>
    </location>
</feature>
<protein>
    <submittedName>
        <fullName evidence="2">B-box zinc finger protein, putative</fullName>
    </submittedName>
</protein>
<accession>U6KVR1</accession>
<dbReference type="OrthoDB" id="348932at2759"/>
<dbReference type="RefSeq" id="XP_013230350.1">
    <property type="nucleotide sequence ID" value="XM_013374896.1"/>
</dbReference>
<evidence type="ECO:0000313" key="3">
    <source>
        <dbReference type="Proteomes" id="UP000030747"/>
    </source>
</evidence>
<name>U6KVR1_EIMTE</name>
<feature type="compositionally biased region" description="Low complexity" evidence="1">
    <location>
        <begin position="459"/>
        <end position="492"/>
    </location>
</feature>
<feature type="region of interest" description="Disordered" evidence="1">
    <location>
        <begin position="381"/>
        <end position="585"/>
    </location>
</feature>
<proteinExistence type="predicted"/>